<dbReference type="PANTHER" id="PTHR33540:SF2">
    <property type="entry name" value="TRNA THREONYLCARBAMOYLADENOSINE BIOSYNTHESIS PROTEIN TSAE"/>
    <property type="match status" value="1"/>
</dbReference>
<keyword evidence="4" id="KW-0963">Cytoplasm</keyword>
<dbReference type="Gene3D" id="3.40.50.300">
    <property type="entry name" value="P-loop containing nucleotide triphosphate hydrolases"/>
    <property type="match status" value="1"/>
</dbReference>
<keyword evidence="12" id="KW-1185">Reference proteome</keyword>
<proteinExistence type="inferred from homology"/>
<evidence type="ECO:0000313" key="11">
    <source>
        <dbReference type="EMBL" id="MDN3428680.1"/>
    </source>
</evidence>
<dbReference type="PANTHER" id="PTHR33540">
    <property type="entry name" value="TRNA THREONYLCARBAMOYLADENOSINE BIOSYNTHESIS PROTEIN TSAE"/>
    <property type="match status" value="1"/>
</dbReference>
<keyword evidence="6" id="KW-0479">Metal-binding</keyword>
<evidence type="ECO:0000256" key="1">
    <source>
        <dbReference type="ARBA" id="ARBA00004496"/>
    </source>
</evidence>
<evidence type="ECO:0000256" key="6">
    <source>
        <dbReference type="ARBA" id="ARBA00022723"/>
    </source>
</evidence>
<dbReference type="Pfam" id="PF02367">
    <property type="entry name" value="TsaE"/>
    <property type="match status" value="1"/>
</dbReference>
<evidence type="ECO:0000256" key="9">
    <source>
        <dbReference type="ARBA" id="ARBA00022842"/>
    </source>
</evidence>
<dbReference type="Proteomes" id="UP001225873">
    <property type="component" value="Unassembled WGS sequence"/>
</dbReference>
<accession>A0ABT7ZNG0</accession>
<organism evidence="11 12">
    <name type="scientific">Planococcus notacanthi</name>
    <dbReference type="NCBI Taxonomy" id="3035188"/>
    <lineage>
        <taxon>Bacteria</taxon>
        <taxon>Bacillati</taxon>
        <taxon>Bacillota</taxon>
        <taxon>Bacilli</taxon>
        <taxon>Bacillales</taxon>
        <taxon>Caryophanaceae</taxon>
        <taxon>Planococcus</taxon>
    </lineage>
</organism>
<evidence type="ECO:0000256" key="5">
    <source>
        <dbReference type="ARBA" id="ARBA00022694"/>
    </source>
</evidence>
<dbReference type="NCBIfam" id="TIGR00150">
    <property type="entry name" value="T6A_YjeE"/>
    <property type="match status" value="1"/>
</dbReference>
<dbReference type="RefSeq" id="WP_290215428.1">
    <property type="nucleotide sequence ID" value="NZ_JASDCQ010000004.1"/>
</dbReference>
<evidence type="ECO:0000256" key="2">
    <source>
        <dbReference type="ARBA" id="ARBA00007599"/>
    </source>
</evidence>
<protein>
    <recommendedName>
        <fullName evidence="3">tRNA threonylcarbamoyladenosine biosynthesis protein TsaE</fullName>
    </recommendedName>
    <alternativeName>
        <fullName evidence="10">t(6)A37 threonylcarbamoyladenosine biosynthesis protein TsaE</fullName>
    </alternativeName>
</protein>
<comment type="similarity">
    <text evidence="2">Belongs to the TsaE family.</text>
</comment>
<reference evidence="11 12" key="1">
    <citation type="submission" date="2023-03" db="EMBL/GenBank/DDBJ databases">
        <authorList>
            <person name="Uniacke-Lowe S."/>
            <person name="Ross P."/>
            <person name="Hill C."/>
        </authorList>
    </citation>
    <scope>NUCLEOTIDE SEQUENCE [LARGE SCALE GENOMIC DNA]</scope>
    <source>
        <strain evidence="11 12">APC 4016</strain>
    </source>
</reference>
<keyword evidence="8" id="KW-0067">ATP-binding</keyword>
<name>A0ABT7ZNG0_9BACL</name>
<keyword evidence="7" id="KW-0547">Nucleotide-binding</keyword>
<evidence type="ECO:0000256" key="10">
    <source>
        <dbReference type="ARBA" id="ARBA00032441"/>
    </source>
</evidence>
<evidence type="ECO:0000256" key="8">
    <source>
        <dbReference type="ARBA" id="ARBA00022840"/>
    </source>
</evidence>
<dbReference type="EMBL" id="JASDCQ010000004">
    <property type="protein sequence ID" value="MDN3428680.1"/>
    <property type="molecule type" value="Genomic_DNA"/>
</dbReference>
<comment type="subcellular location">
    <subcellularLocation>
        <location evidence="1">Cytoplasm</location>
    </subcellularLocation>
</comment>
<dbReference type="SUPFAM" id="SSF52540">
    <property type="entry name" value="P-loop containing nucleoside triphosphate hydrolases"/>
    <property type="match status" value="1"/>
</dbReference>
<evidence type="ECO:0000256" key="3">
    <source>
        <dbReference type="ARBA" id="ARBA00019010"/>
    </source>
</evidence>
<evidence type="ECO:0000256" key="7">
    <source>
        <dbReference type="ARBA" id="ARBA00022741"/>
    </source>
</evidence>
<evidence type="ECO:0000256" key="4">
    <source>
        <dbReference type="ARBA" id="ARBA00022490"/>
    </source>
</evidence>
<gene>
    <name evidence="11" type="primary">tsaE</name>
    <name evidence="11" type="ORF">QMA01_15350</name>
</gene>
<comment type="caution">
    <text evidence="11">The sequence shown here is derived from an EMBL/GenBank/DDBJ whole genome shotgun (WGS) entry which is preliminary data.</text>
</comment>
<keyword evidence="5" id="KW-0819">tRNA processing</keyword>
<evidence type="ECO:0000313" key="12">
    <source>
        <dbReference type="Proteomes" id="UP001225873"/>
    </source>
</evidence>
<dbReference type="InterPro" id="IPR027417">
    <property type="entry name" value="P-loop_NTPase"/>
</dbReference>
<sequence>MAYTITLNSPAETEAFAASLAELLEPRDLLTLEGDLGAGKTTFTKGLAKGLGIQRMVNSPTFTILKQYSGRLELNHFDVYRLENSDEDIGFDEFFSSEAVSVVEWAIFIEEYLPTERLEITITRQSEQERKIILHPIGRRYENLCKELNLS</sequence>
<keyword evidence="9" id="KW-0460">Magnesium</keyword>
<dbReference type="InterPro" id="IPR003442">
    <property type="entry name" value="T6A_TsaE"/>
</dbReference>